<dbReference type="Gene3D" id="2.40.160.10">
    <property type="entry name" value="Porin"/>
    <property type="match status" value="1"/>
</dbReference>
<name>A0A1F7RN95_9BACT</name>
<protein>
    <recommendedName>
        <fullName evidence="3">Zinc-regulated TonB-dependent outer membrane receptor</fullName>
    </recommendedName>
</protein>
<dbReference type="AlphaFoldDB" id="A0A1F7RN95"/>
<evidence type="ECO:0008006" key="3">
    <source>
        <dbReference type="Google" id="ProtNLM"/>
    </source>
</evidence>
<sequence length="389" mass="45249">MRMNYIFFITLNIFLLLLSNQVLGEAQQNTFSTRFFQNFNPDISAIGDFLIHYSGNEGESIDDEFLFRELELGISASVDPYARADVFLGIHKELTSHHEESEDQDQHFELGRYGHDHEAYGIHIEEAYLTLLTLPAGLQAKFGKFKMSFGKANTNHLHALPWIDYPLVIQNFLGEEGFTGEGISINWLVPNHWNRFIELTYEVVNNDNGNLLQGEESDDFAHLLHVRNFFDLTECTGLEVGIGAVTGLNHKNEQDLRTVVSELDITLKWKPLLKGLYRSFKWRNELFFSQKEIENETEDAIGFYSSLEYQVSRRWTGCFRYDYSEFSDDANFNERALTPSVTFEQSEYCYWRIGYRYLDRNFEIEGNPDEHSAFIQLNFGLGPHRAHKY</sequence>
<proteinExistence type="predicted"/>
<dbReference type="Proteomes" id="UP000179266">
    <property type="component" value="Unassembled WGS sequence"/>
</dbReference>
<evidence type="ECO:0000313" key="2">
    <source>
        <dbReference type="Proteomes" id="UP000179266"/>
    </source>
</evidence>
<organism evidence="1 2">
    <name type="scientific">Candidatus Schekmanbacteria bacterium RBG_13_48_7</name>
    <dbReference type="NCBI Taxonomy" id="1817878"/>
    <lineage>
        <taxon>Bacteria</taxon>
        <taxon>Candidatus Schekmaniibacteriota</taxon>
    </lineage>
</organism>
<comment type="caution">
    <text evidence="1">The sequence shown here is derived from an EMBL/GenBank/DDBJ whole genome shotgun (WGS) entry which is preliminary data.</text>
</comment>
<dbReference type="EMBL" id="MGDD01000295">
    <property type="protein sequence ID" value="OGL43016.1"/>
    <property type="molecule type" value="Genomic_DNA"/>
</dbReference>
<evidence type="ECO:0000313" key="1">
    <source>
        <dbReference type="EMBL" id="OGL43016.1"/>
    </source>
</evidence>
<reference evidence="1 2" key="1">
    <citation type="journal article" date="2016" name="Nat. Commun.">
        <title>Thousands of microbial genomes shed light on interconnected biogeochemical processes in an aquifer system.</title>
        <authorList>
            <person name="Anantharaman K."/>
            <person name="Brown C.T."/>
            <person name="Hug L.A."/>
            <person name="Sharon I."/>
            <person name="Castelle C.J."/>
            <person name="Probst A.J."/>
            <person name="Thomas B.C."/>
            <person name="Singh A."/>
            <person name="Wilkins M.J."/>
            <person name="Karaoz U."/>
            <person name="Brodie E.L."/>
            <person name="Williams K.H."/>
            <person name="Hubbard S.S."/>
            <person name="Banfield J.F."/>
        </authorList>
    </citation>
    <scope>NUCLEOTIDE SEQUENCE [LARGE SCALE GENOMIC DNA]</scope>
</reference>
<gene>
    <name evidence="1" type="ORF">A2161_05420</name>
</gene>
<accession>A0A1F7RN95</accession>
<dbReference type="InterPro" id="IPR023614">
    <property type="entry name" value="Porin_dom_sf"/>
</dbReference>